<dbReference type="PANTHER" id="PTHR35566">
    <property type="entry name" value="BLR3599 PROTEIN"/>
    <property type="match status" value="1"/>
</dbReference>
<dbReference type="PATRIC" id="fig|80854.5.peg.2989"/>
<name>A0A090KA59_9GAMM</name>
<organism evidence="2 4">
    <name type="scientific">Moritella viscosa</name>
    <dbReference type="NCBI Taxonomy" id="80854"/>
    <lineage>
        <taxon>Bacteria</taxon>
        <taxon>Pseudomonadati</taxon>
        <taxon>Pseudomonadota</taxon>
        <taxon>Gammaproteobacteria</taxon>
        <taxon>Alteromonadales</taxon>
        <taxon>Moritellaceae</taxon>
        <taxon>Moritella</taxon>
    </lineage>
</organism>
<gene>
    <name evidence="1" type="ORF">MT2528_4142</name>
    <name evidence="2" type="ORF">NVI5450_4229</name>
</gene>
<dbReference type="OrthoDB" id="9775333at2"/>
<dbReference type="STRING" id="80854.MVIS_2815"/>
<dbReference type="PANTHER" id="PTHR35566:SF1">
    <property type="entry name" value="TYPE VI SECRETION SYSTEM BASEPLATE COMPONENT TSSK1"/>
    <property type="match status" value="1"/>
</dbReference>
<keyword evidence="3" id="KW-1185">Reference proteome</keyword>
<proteinExistence type="predicted"/>
<dbReference type="HOGENOM" id="CLU_031690_3_0_6"/>
<accession>A0A090KA59</accession>
<dbReference type="KEGG" id="mvs:MVIS_2815"/>
<dbReference type="EMBL" id="FPLD01000121">
    <property type="protein sequence ID" value="SGZ15783.1"/>
    <property type="molecule type" value="Genomic_DNA"/>
</dbReference>
<dbReference type="NCBIfam" id="TIGR03353">
    <property type="entry name" value="VI_chp_4"/>
    <property type="match status" value="1"/>
</dbReference>
<dbReference type="AlphaFoldDB" id="A0A090KA59"/>
<evidence type="ECO:0000313" key="3">
    <source>
        <dbReference type="Proteomes" id="UP000182660"/>
    </source>
</evidence>
<reference evidence="2 4" key="1">
    <citation type="submission" date="2016-11" db="EMBL/GenBank/DDBJ databases">
        <authorList>
            <person name="Jaros S."/>
            <person name="Januszkiewicz K."/>
            <person name="Wedrychowicz H."/>
        </authorList>
    </citation>
    <scope>NUCLEOTIDE SEQUENCE [LARGE SCALE GENOMIC DNA]</scope>
    <source>
        <strain evidence="2">NVI 5450</strain>
    </source>
</reference>
<evidence type="ECO:0000313" key="2">
    <source>
        <dbReference type="EMBL" id="SGZ15783.1"/>
    </source>
</evidence>
<dbReference type="RefSeq" id="WP_045110913.1">
    <property type="nucleotide sequence ID" value="NZ_CAWQZC010000009.1"/>
</dbReference>
<dbReference type="InterPro" id="IPR010263">
    <property type="entry name" value="T6SS_TssK"/>
</dbReference>
<protein>
    <submittedName>
        <fullName evidence="2">Type VI secretion protein, family</fullName>
    </submittedName>
</protein>
<dbReference type="Pfam" id="PF05936">
    <property type="entry name" value="T6SS_VasE"/>
    <property type="match status" value="1"/>
</dbReference>
<dbReference type="Proteomes" id="UP000182660">
    <property type="component" value="Unassembled WGS sequence"/>
</dbReference>
<dbReference type="EMBL" id="FPLJ01000102">
    <property type="protein sequence ID" value="SGZ00980.1"/>
    <property type="molecule type" value="Genomic_DNA"/>
</dbReference>
<evidence type="ECO:0000313" key="1">
    <source>
        <dbReference type="EMBL" id="SGZ00980.1"/>
    </source>
</evidence>
<reference evidence="1 3" key="2">
    <citation type="submission" date="2016-11" db="EMBL/GenBank/DDBJ databases">
        <authorList>
            <person name="Klemetsen T."/>
        </authorList>
    </citation>
    <scope>NUCLEOTIDE SEQUENCE [LARGE SCALE GENOMIC DNA]</scope>
    <source>
        <strain evidence="1">MT 2528</strain>
    </source>
</reference>
<dbReference type="Proteomes" id="UP000183794">
    <property type="component" value="Unassembled WGS sequence"/>
</dbReference>
<evidence type="ECO:0000313" key="4">
    <source>
        <dbReference type="Proteomes" id="UP000183794"/>
    </source>
</evidence>
<sequence length="441" mass="49367">MSLYNPVMWQDGMFMKPQHFQQLERHHDKSTSMLNVFSTPLQWGVKKIVVNDSLLALGKIGISHAEGILQDRTPFELPLLADLPDVRDVDSSVVDKIVYLCCPLPSVRAELFGEPGSNARYIQSTQDAVDACYGSEDMANIMIGKLTFKLMYDDEDKSAYTSIPICKILELKPDGTVVLDEHFIPTCVDIKASAVLIKFTTEFASMLHHRAELIVQRLGAVDQQGVSSVSDFMLLQTLNRLEPLFWHFTHVEGIHPETFYRYLLQAEGDLATLCSSTRRPREFEKYNHGALTECLSGILQDIKLTLSVMSEQRAIPLTLKEQSYGIRTAPIPDPSIITSTTLILAVKADVSLDVLHTKFVAQTKIGSMDNIRELINLQLPGISMKPMPVVPRQLPYHAGYTYFELDKSSIEWQALTNSAAIAIHVAGDFSNLSLQLWAVKL</sequence>
<dbReference type="GeneID" id="61297796"/>